<organism evidence="4 5">
    <name type="scientific">Conchiformibius kuhniae</name>
    <dbReference type="NCBI Taxonomy" id="211502"/>
    <lineage>
        <taxon>Bacteria</taxon>
        <taxon>Pseudomonadati</taxon>
        <taxon>Pseudomonadota</taxon>
        <taxon>Betaproteobacteria</taxon>
        <taxon>Neisseriales</taxon>
        <taxon>Neisseriaceae</taxon>
        <taxon>Conchiformibius</taxon>
    </lineage>
</organism>
<dbReference type="RefSeq" id="WP_051255613.1">
    <property type="nucleotide sequence ID" value="NZ_CP091521.1"/>
</dbReference>
<reference evidence="4" key="2">
    <citation type="submission" date="2024-09" db="EMBL/GenBank/DDBJ databases">
        <authorList>
            <person name="Veyrier F.J."/>
        </authorList>
    </citation>
    <scope>NUCLEOTIDE SEQUENCE</scope>
    <source>
        <strain evidence="4">17694</strain>
    </source>
</reference>
<gene>
    <name evidence="4" type="ORF">LVJ77_08350</name>
</gene>
<evidence type="ECO:0000256" key="2">
    <source>
        <dbReference type="SAM" id="MobiDB-lite"/>
    </source>
</evidence>
<evidence type="ECO:0000256" key="3">
    <source>
        <dbReference type="SAM" id="SignalP"/>
    </source>
</evidence>
<dbReference type="PROSITE" id="PS51257">
    <property type="entry name" value="PROKAR_LIPOPROTEIN"/>
    <property type="match status" value="1"/>
</dbReference>
<feature type="signal peptide" evidence="3">
    <location>
        <begin position="1"/>
        <end position="21"/>
    </location>
</feature>
<protein>
    <submittedName>
        <fullName evidence="4">Uncharacterized protein</fullName>
    </submittedName>
</protein>
<feature type="compositionally biased region" description="Low complexity" evidence="2">
    <location>
        <begin position="145"/>
        <end position="157"/>
    </location>
</feature>
<evidence type="ECO:0000256" key="1">
    <source>
        <dbReference type="SAM" id="Coils"/>
    </source>
</evidence>
<dbReference type="Proteomes" id="UP000831534">
    <property type="component" value="Chromosome"/>
</dbReference>
<evidence type="ECO:0000313" key="5">
    <source>
        <dbReference type="Proteomes" id="UP000831534"/>
    </source>
</evidence>
<keyword evidence="5" id="KW-1185">Reference proteome</keyword>
<dbReference type="EMBL" id="CP091521">
    <property type="protein sequence ID" value="UOP04348.2"/>
    <property type="molecule type" value="Genomic_DNA"/>
</dbReference>
<feature type="chain" id="PRO_5044755177" evidence="3">
    <location>
        <begin position="22"/>
        <end position="229"/>
    </location>
</feature>
<dbReference type="KEGG" id="ckh:LVJ77_08350"/>
<sequence length="229" mass="24179">MKKLFRFFAVLFVLSATAACAAPMTAAPLETAQTVAAPAAVQAEASAPAASDTPDQAVADVVVLAGADTGETAAPKSTLKASEELRRIWDTVRQDDDITVLPPPPVAGNQPEKTEKSPAAPVKTVKPKVKVRLRNPPPAPRGKSKTAAKTPAPAAVKTATVKAPPKEPVLTRRQILEREINRERAALRAAQAQLVSAKKKGNAGQVSRLNGIIKDRELNIKALAQEMVR</sequence>
<name>A0A8T9MVD9_9NEIS</name>
<evidence type="ECO:0000313" key="4">
    <source>
        <dbReference type="EMBL" id="UOP04348.2"/>
    </source>
</evidence>
<dbReference type="AlphaFoldDB" id="A0A8T9MVD9"/>
<feature type="region of interest" description="Disordered" evidence="2">
    <location>
        <begin position="97"/>
        <end position="157"/>
    </location>
</feature>
<accession>A0A8T9MVD9</accession>
<feature type="coiled-coil region" evidence="1">
    <location>
        <begin position="173"/>
        <end position="200"/>
    </location>
</feature>
<keyword evidence="3" id="KW-0732">Signal</keyword>
<proteinExistence type="predicted"/>
<reference evidence="4" key="1">
    <citation type="journal article" date="2022" name="Res Sq">
        <title>Evolution of multicellular longitudinally dividing oral cavity symbionts (Neisseriaceae).</title>
        <authorList>
            <person name="Nyongesa S."/>
            <person name="Weber P."/>
            <person name="Bernet E."/>
            <person name="Pullido F."/>
            <person name="Nieckarz M."/>
            <person name="Delaby M."/>
            <person name="Nieves C."/>
            <person name="Viehboeck T."/>
            <person name="Krause N."/>
            <person name="Rivera-Millot A."/>
            <person name="Nakamura A."/>
            <person name="Vischer N."/>
            <person name="VanNieuwenhze M."/>
            <person name="Brun Y."/>
            <person name="Cava F."/>
            <person name="Bulgheresi S."/>
            <person name="Veyrier F."/>
        </authorList>
    </citation>
    <scope>NUCLEOTIDE SEQUENCE</scope>
    <source>
        <strain evidence="4">17694</strain>
    </source>
</reference>
<keyword evidence="1" id="KW-0175">Coiled coil</keyword>